<dbReference type="Proteomes" id="UP001312865">
    <property type="component" value="Unassembled WGS sequence"/>
</dbReference>
<dbReference type="EMBL" id="JBBAXC010000005">
    <property type="protein sequence ID" value="MEI5906866.1"/>
    <property type="molecule type" value="Genomic_DNA"/>
</dbReference>
<dbReference type="PIRSF" id="PIRSF000709">
    <property type="entry name" value="6PFK_2-Ptase"/>
    <property type="match status" value="1"/>
</dbReference>
<gene>
    <name evidence="1" type="ORF">WAK64_07315</name>
</gene>
<dbReference type="GO" id="GO:0016787">
    <property type="term" value="F:hydrolase activity"/>
    <property type="evidence" value="ECO:0007669"/>
    <property type="project" value="UniProtKB-KW"/>
</dbReference>
<protein>
    <submittedName>
        <fullName evidence="1">Histidine phosphatase family protein</fullName>
        <ecNumber evidence="1">3.1.3.-</ecNumber>
    </submittedName>
</protein>
<evidence type="ECO:0000313" key="2">
    <source>
        <dbReference type="Proteomes" id="UP001312865"/>
    </source>
</evidence>
<dbReference type="EC" id="3.1.3.-" evidence="1"/>
<dbReference type="Pfam" id="PF00300">
    <property type="entry name" value="His_Phos_1"/>
    <property type="match status" value="1"/>
</dbReference>
<sequence length="188" mass="22148">MTTTVYMVRHAKSPFIFGEEKTRKLSEEGVYDAKRVMELLREKDIDMIVSSPYTRAVQTVQQLAEKKGLPIFEYEVFKERAIKGLDYKLPEQDILNAIKLSFEDKLYCLQGGESTFEAQSRAIPTFKQLLQQNKNIVMGTHGNIMTIIMNYFDERYGYDFWKSTSKPDIYELTFERNHLKDVQRIWAY</sequence>
<keyword evidence="2" id="KW-1185">Reference proteome</keyword>
<comment type="caution">
    <text evidence="1">The sequence shown here is derived from an EMBL/GenBank/DDBJ whole genome shotgun (WGS) entry which is preliminary data.</text>
</comment>
<dbReference type="CDD" id="cd07067">
    <property type="entry name" value="HP_PGM_like"/>
    <property type="match status" value="1"/>
</dbReference>
<proteinExistence type="predicted"/>
<name>A0ABU8HCF6_9BACI</name>
<dbReference type="InterPro" id="IPR029033">
    <property type="entry name" value="His_PPase_superfam"/>
</dbReference>
<reference evidence="1 2" key="1">
    <citation type="journal article" date="2018" name="J. Microbiol.">
        <title>Bacillus spongiae sp. nov., isolated from sponge of Jeju Island.</title>
        <authorList>
            <person name="Lee G.E."/>
            <person name="Im W.T."/>
            <person name="Park J.S."/>
        </authorList>
    </citation>
    <scope>NUCLEOTIDE SEQUENCE [LARGE SCALE GENOMIC DNA]</scope>
    <source>
        <strain evidence="1 2">135PIL107-10</strain>
    </source>
</reference>
<dbReference type="SUPFAM" id="SSF53254">
    <property type="entry name" value="Phosphoglycerate mutase-like"/>
    <property type="match status" value="1"/>
</dbReference>
<dbReference type="Gene3D" id="3.40.50.1240">
    <property type="entry name" value="Phosphoglycerate mutase-like"/>
    <property type="match status" value="1"/>
</dbReference>
<evidence type="ECO:0000313" key="1">
    <source>
        <dbReference type="EMBL" id="MEI5906866.1"/>
    </source>
</evidence>
<keyword evidence="1" id="KW-0378">Hydrolase</keyword>
<dbReference type="RefSeq" id="WP_336586308.1">
    <property type="nucleotide sequence ID" value="NZ_JBBAXC010000005.1"/>
</dbReference>
<dbReference type="InterPro" id="IPR013078">
    <property type="entry name" value="His_Pase_superF_clade-1"/>
</dbReference>
<accession>A0ABU8HCF6</accession>
<organism evidence="1 2">
    <name type="scientific">Bacillus spongiae</name>
    <dbReference type="NCBI Taxonomy" id="2683610"/>
    <lineage>
        <taxon>Bacteria</taxon>
        <taxon>Bacillati</taxon>
        <taxon>Bacillota</taxon>
        <taxon>Bacilli</taxon>
        <taxon>Bacillales</taxon>
        <taxon>Bacillaceae</taxon>
        <taxon>Bacillus</taxon>
    </lineage>
</organism>